<dbReference type="InterPro" id="IPR018060">
    <property type="entry name" value="HTH_AraC"/>
</dbReference>
<accession>A0A1X9LND3</accession>
<organism evidence="6 7">
    <name type="scientific">Cnuibacter physcomitrellae</name>
    <dbReference type="NCBI Taxonomy" id="1619308"/>
    <lineage>
        <taxon>Bacteria</taxon>
        <taxon>Bacillati</taxon>
        <taxon>Actinomycetota</taxon>
        <taxon>Actinomycetes</taxon>
        <taxon>Micrococcales</taxon>
        <taxon>Microbacteriaceae</taxon>
        <taxon>Cnuibacter</taxon>
    </lineage>
</organism>
<evidence type="ECO:0000259" key="5">
    <source>
        <dbReference type="PROSITE" id="PS01124"/>
    </source>
</evidence>
<dbReference type="InterPro" id="IPR050204">
    <property type="entry name" value="AraC_XylS_family_regulators"/>
</dbReference>
<dbReference type="Gene3D" id="1.10.10.60">
    <property type="entry name" value="Homeodomain-like"/>
    <property type="match status" value="1"/>
</dbReference>
<dbReference type="PANTHER" id="PTHR46796:SF12">
    <property type="entry name" value="HTH-TYPE DNA-BINDING TRANSCRIPTIONAL ACTIVATOR EUTR"/>
    <property type="match status" value="1"/>
</dbReference>
<proteinExistence type="predicted"/>
<keyword evidence="7" id="KW-1185">Reference proteome</keyword>
<sequence length="225" mass="24429">MRHCHTVGAEIIHRTKGLTQALRGIRHGTRGRSDRAAEGAEVRASEATRSTLERALTPTQLRAVDEGLLDTEQRASWSILLEHTTRILESSASPAVTEALLSAIRVAADEALPSPAAPSAHVRLAVEFIERRADDDISVEDIATAAALSVRGVQSAFRRELDSTPLRVLAEVRMARVHRDLAEAAPGDGTSVASVMTRWRVGHQGRFAHAYSARYGEFPRDTLAS</sequence>
<reference evidence="6 7" key="1">
    <citation type="submission" date="2017-04" db="EMBL/GenBank/DDBJ databases">
        <authorList>
            <person name="Afonso C.L."/>
            <person name="Miller P.J."/>
            <person name="Scott M.A."/>
            <person name="Spackman E."/>
            <person name="Goraichik I."/>
            <person name="Dimitrov K.M."/>
            <person name="Suarez D.L."/>
            <person name="Swayne D.E."/>
        </authorList>
    </citation>
    <scope>NUCLEOTIDE SEQUENCE [LARGE SCALE GENOMIC DNA]</scope>
    <source>
        <strain evidence="7">XA(T)</strain>
    </source>
</reference>
<evidence type="ECO:0000313" key="7">
    <source>
        <dbReference type="Proteomes" id="UP000192775"/>
    </source>
</evidence>
<gene>
    <name evidence="6" type="ORF">B5808_16845</name>
</gene>
<evidence type="ECO:0000256" key="3">
    <source>
        <dbReference type="ARBA" id="ARBA00023163"/>
    </source>
</evidence>
<keyword evidence="3" id="KW-0804">Transcription</keyword>
<dbReference type="SMART" id="SM00342">
    <property type="entry name" value="HTH_ARAC"/>
    <property type="match status" value="1"/>
</dbReference>
<keyword evidence="2" id="KW-0238">DNA-binding</keyword>
<evidence type="ECO:0000256" key="4">
    <source>
        <dbReference type="SAM" id="MobiDB-lite"/>
    </source>
</evidence>
<dbReference type="Pfam" id="PF12833">
    <property type="entry name" value="HTH_18"/>
    <property type="match status" value="1"/>
</dbReference>
<dbReference type="EMBL" id="CP020715">
    <property type="protein sequence ID" value="ARJ06703.1"/>
    <property type="molecule type" value="Genomic_DNA"/>
</dbReference>
<dbReference type="PANTHER" id="PTHR46796">
    <property type="entry name" value="HTH-TYPE TRANSCRIPTIONAL ACTIVATOR RHAS-RELATED"/>
    <property type="match status" value="1"/>
</dbReference>
<evidence type="ECO:0000313" key="6">
    <source>
        <dbReference type="EMBL" id="ARJ06703.1"/>
    </source>
</evidence>
<name>A0A1X9LND3_9MICO</name>
<dbReference type="AlphaFoldDB" id="A0A1X9LND3"/>
<evidence type="ECO:0000256" key="1">
    <source>
        <dbReference type="ARBA" id="ARBA00023015"/>
    </source>
</evidence>
<dbReference type="GO" id="GO:0003700">
    <property type="term" value="F:DNA-binding transcription factor activity"/>
    <property type="evidence" value="ECO:0007669"/>
    <property type="project" value="InterPro"/>
</dbReference>
<dbReference type="KEGG" id="cphy:B5808_16845"/>
<feature type="compositionally biased region" description="Basic and acidic residues" evidence="4">
    <location>
        <begin position="31"/>
        <end position="46"/>
    </location>
</feature>
<dbReference type="PROSITE" id="PS01124">
    <property type="entry name" value="HTH_ARAC_FAMILY_2"/>
    <property type="match status" value="1"/>
</dbReference>
<dbReference type="InterPro" id="IPR009057">
    <property type="entry name" value="Homeodomain-like_sf"/>
</dbReference>
<dbReference type="SUPFAM" id="SSF46689">
    <property type="entry name" value="Homeodomain-like"/>
    <property type="match status" value="1"/>
</dbReference>
<keyword evidence="1" id="KW-0805">Transcription regulation</keyword>
<dbReference type="STRING" id="1619308.B5808_16845"/>
<protein>
    <recommendedName>
        <fullName evidence="5">HTH araC/xylS-type domain-containing protein</fullName>
    </recommendedName>
</protein>
<dbReference type="GO" id="GO:0043565">
    <property type="term" value="F:sequence-specific DNA binding"/>
    <property type="evidence" value="ECO:0007669"/>
    <property type="project" value="InterPro"/>
</dbReference>
<evidence type="ECO:0000256" key="2">
    <source>
        <dbReference type="ARBA" id="ARBA00023125"/>
    </source>
</evidence>
<feature type="region of interest" description="Disordered" evidence="4">
    <location>
        <begin position="26"/>
        <end position="49"/>
    </location>
</feature>
<feature type="domain" description="HTH araC/xylS-type" evidence="5">
    <location>
        <begin position="123"/>
        <end position="225"/>
    </location>
</feature>
<dbReference type="Proteomes" id="UP000192775">
    <property type="component" value="Chromosome"/>
</dbReference>